<sequence>MTFALALVIATALATPVSPQVAGSAAALKYPSSAPIEPSAELLAWRGWGYLPAEGREFPKLYPAAGDWGPVASAPEPGKDALVWREKIVIVRRLDLMDRLPNGLFIQRRSSLSSVDIRQLREAIARWARLVAIETGGRMRVEADVEVDDAPLLTDSKYDLGAFEEDELRSRVNAGGYEPDDRVFRGPYHGVMVVHPGFGGVLASKRPFGEVESVSVADAPPNATPGALEIDMLTAWQRQLRALAEWRVHILVGDGVDSTPPSPLTGASSATRVVPEPLWPGLMAWDRSIEFIARRAHERLGSPWSLGSDRQAAGWFSLLSNAFRSSNVALDLVSDVDRGKVLRSSERGSFRAGGTALPVAKDTRVVFDATASSRLTFWARSTSRDPIGVWLRGKDKALVLCLGSDALAPESGPRSETTRVLAFQRNGAWQQVVANVSGLGRVTSIEIGPTPRALESERTELSPIEADFDDFRVSNDASGLTPIIQGGPSPNEPAGRALSAWKLAADGTPEARASLIKLLTDPSDLVRLNALKAIAPLKAQEAFASLAQEARDLDPRTAEAALEGLQALGTSEAWSEIRRVLEAGTSEEARAVAARLLSAQGDSKLAGPISGLLSSRNWRTRRAAARAIAALPGKDPAIIELIFLQETDPAVRLAATQGADASYELVANRLLWTAVNDPSDAVRAAAYAKLIGSDKENFRREGYRGIRDDGRGVRLELLKLFADKPSEAHRGALRIAVADPDPEVRAAALRAFTVLQGVVSLEEIGNVLKDRHPWVQAALLDLSRARSLPLPDETLALLRDSLDPDVARRAKGGE</sequence>
<dbReference type="Pfam" id="PF13646">
    <property type="entry name" value="HEAT_2"/>
    <property type="match status" value="2"/>
</dbReference>
<dbReference type="EMBL" id="JACOSL010000066">
    <property type="protein sequence ID" value="MBI1757593.1"/>
    <property type="molecule type" value="Genomic_DNA"/>
</dbReference>
<gene>
    <name evidence="1" type="ORF">HYR64_10865</name>
</gene>
<evidence type="ECO:0000313" key="2">
    <source>
        <dbReference type="Proteomes" id="UP000727962"/>
    </source>
</evidence>
<dbReference type="InterPro" id="IPR011989">
    <property type="entry name" value="ARM-like"/>
</dbReference>
<dbReference type="Proteomes" id="UP000727962">
    <property type="component" value="Unassembled WGS sequence"/>
</dbReference>
<evidence type="ECO:0000313" key="1">
    <source>
        <dbReference type="EMBL" id="MBI1757593.1"/>
    </source>
</evidence>
<dbReference type="SUPFAM" id="SSF48371">
    <property type="entry name" value="ARM repeat"/>
    <property type="match status" value="2"/>
</dbReference>
<dbReference type="Gene3D" id="1.25.10.10">
    <property type="entry name" value="Leucine-rich Repeat Variant"/>
    <property type="match status" value="2"/>
</dbReference>
<accession>A0A931LWP5</accession>
<name>A0A931LWP5_FIMGI</name>
<protein>
    <submittedName>
        <fullName evidence="1">HEAT repeat domain-containing protein</fullName>
    </submittedName>
</protein>
<dbReference type="AlphaFoldDB" id="A0A931LWP5"/>
<dbReference type="InterPro" id="IPR016024">
    <property type="entry name" value="ARM-type_fold"/>
</dbReference>
<organism evidence="1 2">
    <name type="scientific">Fimbriimonas ginsengisoli</name>
    <dbReference type="NCBI Taxonomy" id="1005039"/>
    <lineage>
        <taxon>Bacteria</taxon>
        <taxon>Bacillati</taxon>
        <taxon>Armatimonadota</taxon>
        <taxon>Fimbriimonadia</taxon>
        <taxon>Fimbriimonadales</taxon>
        <taxon>Fimbriimonadaceae</taxon>
        <taxon>Fimbriimonas</taxon>
    </lineage>
</organism>
<reference evidence="1" key="1">
    <citation type="submission" date="2020-07" db="EMBL/GenBank/DDBJ databases">
        <title>Huge and variable diversity of episymbiotic CPR bacteria and DPANN archaea in groundwater ecosystems.</title>
        <authorList>
            <person name="He C.Y."/>
            <person name="Keren R."/>
            <person name="Whittaker M."/>
            <person name="Farag I.F."/>
            <person name="Doudna J."/>
            <person name="Cate J.H.D."/>
            <person name="Banfield J.F."/>
        </authorList>
    </citation>
    <scope>NUCLEOTIDE SEQUENCE</scope>
    <source>
        <strain evidence="1">NC_groundwater_17_Pr7_B-0.1um_64_12</strain>
    </source>
</reference>
<comment type="caution">
    <text evidence="1">The sequence shown here is derived from an EMBL/GenBank/DDBJ whole genome shotgun (WGS) entry which is preliminary data.</text>
</comment>
<proteinExistence type="predicted"/>